<dbReference type="EMBL" id="JACEEZ010000066">
    <property type="protein sequence ID" value="KAG0730573.1"/>
    <property type="molecule type" value="Genomic_DNA"/>
</dbReference>
<dbReference type="Proteomes" id="UP000770661">
    <property type="component" value="Unassembled WGS sequence"/>
</dbReference>
<evidence type="ECO:0000256" key="2">
    <source>
        <dbReference type="SAM" id="SignalP"/>
    </source>
</evidence>
<proteinExistence type="predicted"/>
<dbReference type="SUPFAM" id="SSF53098">
    <property type="entry name" value="Ribonuclease H-like"/>
    <property type="match status" value="1"/>
</dbReference>
<dbReference type="Pfam" id="PF00075">
    <property type="entry name" value="RNase_H"/>
    <property type="match status" value="1"/>
</dbReference>
<gene>
    <name evidence="4" type="ORF">GWK47_027963</name>
</gene>
<dbReference type="AlphaFoldDB" id="A0A8J4YPY9"/>
<dbReference type="PROSITE" id="PS50879">
    <property type="entry name" value="RNASE_H_1"/>
    <property type="match status" value="1"/>
</dbReference>
<evidence type="ECO:0000259" key="3">
    <source>
        <dbReference type="PROSITE" id="PS50879"/>
    </source>
</evidence>
<feature type="domain" description="RNase H type-1" evidence="3">
    <location>
        <begin position="162"/>
        <end position="303"/>
    </location>
</feature>
<dbReference type="CDD" id="cd09276">
    <property type="entry name" value="Rnase_HI_RT_non_LTR"/>
    <property type="match status" value="1"/>
</dbReference>
<evidence type="ECO:0000313" key="4">
    <source>
        <dbReference type="EMBL" id="KAG0730573.1"/>
    </source>
</evidence>
<dbReference type="PANTHER" id="PTHR33244:SF3">
    <property type="entry name" value="PEPTIDASE A2 DOMAIN-CONTAINING PROTEIN"/>
    <property type="match status" value="1"/>
</dbReference>
<keyword evidence="5" id="KW-1185">Reference proteome</keyword>
<dbReference type="InterPro" id="IPR002156">
    <property type="entry name" value="RNaseH_domain"/>
</dbReference>
<organism evidence="4 5">
    <name type="scientific">Chionoecetes opilio</name>
    <name type="common">Atlantic snow crab</name>
    <name type="synonym">Cancer opilio</name>
    <dbReference type="NCBI Taxonomy" id="41210"/>
    <lineage>
        <taxon>Eukaryota</taxon>
        <taxon>Metazoa</taxon>
        <taxon>Ecdysozoa</taxon>
        <taxon>Arthropoda</taxon>
        <taxon>Crustacea</taxon>
        <taxon>Multicrustacea</taxon>
        <taxon>Malacostraca</taxon>
        <taxon>Eumalacostraca</taxon>
        <taxon>Eucarida</taxon>
        <taxon>Decapoda</taxon>
        <taxon>Pleocyemata</taxon>
        <taxon>Brachyura</taxon>
        <taxon>Eubrachyura</taxon>
        <taxon>Majoidea</taxon>
        <taxon>Majidae</taxon>
        <taxon>Chionoecetes</taxon>
    </lineage>
</organism>
<feature type="region of interest" description="Disordered" evidence="1">
    <location>
        <begin position="585"/>
        <end position="624"/>
    </location>
</feature>
<dbReference type="OrthoDB" id="8955194at2759"/>
<dbReference type="Gene3D" id="3.30.420.10">
    <property type="entry name" value="Ribonuclease H-like superfamily/Ribonuclease H"/>
    <property type="match status" value="1"/>
</dbReference>
<feature type="signal peptide" evidence="2">
    <location>
        <begin position="1"/>
        <end position="26"/>
    </location>
</feature>
<evidence type="ECO:0000313" key="5">
    <source>
        <dbReference type="Proteomes" id="UP000770661"/>
    </source>
</evidence>
<name>A0A8J4YPY9_CHIOP</name>
<dbReference type="InterPro" id="IPR012337">
    <property type="entry name" value="RNaseH-like_sf"/>
</dbReference>
<protein>
    <recommendedName>
        <fullName evidence="3">RNase H type-1 domain-containing protein</fullName>
    </recommendedName>
</protein>
<dbReference type="GO" id="GO:0004523">
    <property type="term" value="F:RNA-DNA hybrid ribonuclease activity"/>
    <property type="evidence" value="ECO:0007669"/>
    <property type="project" value="InterPro"/>
</dbReference>
<reference evidence="4" key="1">
    <citation type="submission" date="2020-07" db="EMBL/GenBank/DDBJ databases">
        <title>The High-quality genome of the commercially important snow crab, Chionoecetes opilio.</title>
        <authorList>
            <person name="Jeong J.-H."/>
            <person name="Ryu S."/>
        </authorList>
    </citation>
    <scope>NUCLEOTIDE SEQUENCE</scope>
    <source>
        <strain evidence="4">MADBK_172401_WGS</strain>
        <tissue evidence="4">Digestive gland</tissue>
    </source>
</reference>
<evidence type="ECO:0000256" key="1">
    <source>
        <dbReference type="SAM" id="MobiDB-lite"/>
    </source>
</evidence>
<dbReference type="GO" id="GO:0003676">
    <property type="term" value="F:nucleic acid binding"/>
    <property type="evidence" value="ECO:0007669"/>
    <property type="project" value="InterPro"/>
</dbReference>
<feature type="compositionally biased region" description="Polar residues" evidence="1">
    <location>
        <begin position="608"/>
        <end position="617"/>
    </location>
</feature>
<comment type="caution">
    <text evidence="4">The sequence shown here is derived from an EMBL/GenBank/DDBJ whole genome shotgun (WGS) entry which is preliminary data.</text>
</comment>
<accession>A0A8J4YPY9</accession>
<dbReference type="PANTHER" id="PTHR33244">
    <property type="entry name" value="INTEGRASE CATALYTIC DOMAIN-CONTAINING PROTEIN-RELATED"/>
    <property type="match status" value="1"/>
</dbReference>
<sequence>MRAMTRTHAGATSSVLRLFYVHTVRALVDYSAPVLVALSLTQQRKLEVLQNRALRTLLRSPRWAKTRVMQAEARLVPLATRIRQIVACRVAKILCQARESVARDSLCRVLPQQQRDLSPGNTWLQRVADAAIHLLPGHTHLLLDGPDRPTVNYVAPPQWQPYAALVIIATLPAAKALCTREELKQHALQAVAHANVPRSVLSWRTPDHCSTLQTELVAIERALQHALGRQEEVVVIHTDSMPALQVLRHPHTLMDNVQLTTAILGHIQVLAVQGRRVRFNWVPSHIGLCGNEAADEVAQEVTRHPAVALTVLSSIHGAKVLARSAAVCAAGQHYRQLVQTSRQAAWYKQAPNNNEPLRPAQQLSRAEEVVLHRLRLGYLTLEELRDGFEERPCEHCPHMTPRPLTHYLLSCPATERLRQRVGPLENVAALSNGHAEAFVKKAKYLIARVRTAGGNEDEAFDRGLMELRNTPRPDGRSPAQMLYGRPLRTAVPAHRRVFAPEWQAADEECDAKLSAGIEKAEWYYNRSSRALPPLRVGTPVRIQDCKSRRWNKQGVVVGVGKHRDYHVQVASGRIFWRNRRYLRPAPASTSGEPQAAPPVGDRRKVRFSSPSPATQPQRRSLRERRRLDRFVL</sequence>
<feature type="chain" id="PRO_5035146357" description="RNase H type-1 domain-containing protein" evidence="2">
    <location>
        <begin position="27"/>
        <end position="632"/>
    </location>
</feature>
<keyword evidence="2" id="KW-0732">Signal</keyword>
<dbReference type="InterPro" id="IPR036397">
    <property type="entry name" value="RNaseH_sf"/>
</dbReference>